<sequence>MISKWQSTVCRHAREAKKKTWTESDQRDGNYKSKYSTFYHREKFSYVSKLKHRSHSGRSTATIPTYDYVVCSDCQI</sequence>
<evidence type="ECO:0000313" key="2">
    <source>
        <dbReference type="Proteomes" id="UP000297595"/>
    </source>
</evidence>
<evidence type="ECO:0000313" key="1">
    <source>
        <dbReference type="EMBL" id="TGJ66539.1"/>
    </source>
</evidence>
<organism evidence="1 2">
    <name type="scientific">Orbilia oligospora</name>
    <name type="common">Nematode-trapping fungus</name>
    <name type="synonym">Arthrobotrys oligospora</name>
    <dbReference type="NCBI Taxonomy" id="2813651"/>
    <lineage>
        <taxon>Eukaryota</taxon>
        <taxon>Fungi</taxon>
        <taxon>Dikarya</taxon>
        <taxon>Ascomycota</taxon>
        <taxon>Pezizomycotina</taxon>
        <taxon>Orbiliomycetes</taxon>
        <taxon>Orbiliales</taxon>
        <taxon>Orbiliaceae</taxon>
        <taxon>Orbilia</taxon>
    </lineage>
</organism>
<dbReference type="AlphaFoldDB" id="A0A7C8NRG8"/>
<protein>
    <submittedName>
        <fullName evidence="1">Uncharacterized protein</fullName>
    </submittedName>
</protein>
<comment type="caution">
    <text evidence="1">The sequence shown here is derived from an EMBL/GenBank/DDBJ whole genome shotgun (WGS) entry which is preliminary data.</text>
</comment>
<accession>A0A7C8NRG8</accession>
<reference evidence="1 2" key="1">
    <citation type="submission" date="2019-03" db="EMBL/GenBank/DDBJ databases">
        <title>Nematode-trapping fungi genome.</title>
        <authorList>
            <person name="Vidal-Diez De Ulzurrun G."/>
        </authorList>
    </citation>
    <scope>NUCLEOTIDE SEQUENCE [LARGE SCALE GENOMIC DNA]</scope>
    <source>
        <strain evidence="1 2">TWF154</strain>
    </source>
</reference>
<dbReference type="EMBL" id="SOZJ01000005">
    <property type="protein sequence ID" value="TGJ66539.1"/>
    <property type="molecule type" value="Genomic_DNA"/>
</dbReference>
<dbReference type="Proteomes" id="UP000297595">
    <property type="component" value="Unassembled WGS sequence"/>
</dbReference>
<proteinExistence type="predicted"/>
<gene>
    <name evidence="1" type="ORF">EYR41_008162</name>
</gene>
<name>A0A7C8NRG8_ORBOL</name>